<organism evidence="8 9">
    <name type="scientific">Brenneria corticis</name>
    <dbReference type="NCBI Taxonomy" id="2173106"/>
    <lineage>
        <taxon>Bacteria</taxon>
        <taxon>Pseudomonadati</taxon>
        <taxon>Pseudomonadota</taxon>
        <taxon>Gammaproteobacteria</taxon>
        <taxon>Enterobacterales</taxon>
        <taxon>Pectobacteriaceae</taxon>
        <taxon>Brenneria</taxon>
    </lineage>
</organism>
<evidence type="ECO:0000256" key="1">
    <source>
        <dbReference type="ARBA" id="ARBA00004219"/>
    </source>
</evidence>
<dbReference type="Pfam" id="PF04829">
    <property type="entry name" value="PT-VENN"/>
    <property type="match status" value="1"/>
</dbReference>
<dbReference type="AlphaFoldDB" id="A0A2U1TMQ3"/>
<keyword evidence="3" id="KW-1266">Target cell cytoplasm</keyword>
<evidence type="ECO:0000256" key="5">
    <source>
        <dbReference type="SAM" id="MobiDB-lite"/>
    </source>
</evidence>
<evidence type="ECO:0000256" key="3">
    <source>
        <dbReference type="ARBA" id="ARBA00022913"/>
    </source>
</evidence>
<evidence type="ECO:0000256" key="2">
    <source>
        <dbReference type="ARBA" id="ARBA00022656"/>
    </source>
</evidence>
<evidence type="ECO:0000259" key="7">
    <source>
        <dbReference type="Pfam" id="PF15526"/>
    </source>
</evidence>
<dbReference type="Proteomes" id="UP000296159">
    <property type="component" value="Unassembled WGS sequence"/>
</dbReference>
<feature type="domain" description="Novel toxin 21" evidence="7">
    <location>
        <begin position="330"/>
        <end position="397"/>
    </location>
</feature>
<evidence type="ECO:0000313" key="8">
    <source>
        <dbReference type="EMBL" id="PWC10704.1"/>
    </source>
</evidence>
<feature type="non-terminal residue" evidence="8">
    <location>
        <position position="1"/>
    </location>
</feature>
<dbReference type="RefSeq" id="WP_210417064.1">
    <property type="nucleotide sequence ID" value="NZ_KZ819097.1"/>
</dbReference>
<feature type="region of interest" description="Disordered" evidence="5">
    <location>
        <begin position="248"/>
        <end position="272"/>
    </location>
</feature>
<evidence type="ECO:0000259" key="6">
    <source>
        <dbReference type="Pfam" id="PF04829"/>
    </source>
</evidence>
<dbReference type="CDD" id="cd20685">
    <property type="entry name" value="CdiA-CT_Ecl_RNase-like"/>
    <property type="match status" value="1"/>
</dbReference>
<dbReference type="InterPro" id="IPR028190">
    <property type="entry name" value="Ntox21"/>
</dbReference>
<proteinExistence type="predicted"/>
<accession>A0A2U1TMQ3</accession>
<comment type="subcellular location">
    <subcellularLocation>
        <location evidence="1">Target cell</location>
        <location evidence="1">Target cell cytoplasm</location>
    </subcellularLocation>
</comment>
<name>A0A2U1TMQ3_9GAMM</name>
<comment type="caution">
    <text evidence="8">The sequence shown here is derived from an EMBL/GenBank/DDBJ whole genome shotgun (WGS) entry which is preliminary data.</text>
</comment>
<dbReference type="InterPro" id="IPR006914">
    <property type="entry name" value="VENN_dom"/>
</dbReference>
<dbReference type="InterPro" id="IPR038181">
    <property type="entry name" value="Ntox21_sf"/>
</dbReference>
<keyword evidence="2" id="KW-0800">Toxin</keyword>
<sequence length="397" mass="40422">GVSADEIEARIQSSEEVQAVEREYGAGSEFWTAGTALTAVLAGGLGGNATGVVTGAAAPYLAGLVKEVSQDNESARIALHTVLGAFLAQAQGGSAAGGAAGGLVSSAGAQALTTLLYPGVKAEELTGEQKELIANLITLAGAGAGGLVGGNLTGAGSGANTAKNEVENNFLGKALVEGCAIAAPCRTKVAEQLLEIGVKAGITGVVAKEIADNLSSEELEHLVTLEMMGNDEITGNYLSSLQDKYAPSNTGGNQIINPGPTNTGGDQTATGNVPAHTGNNQASGQVATNTGNTEGVPDTGGNTTVTPIPDGPNKDDLAYLALKGKEAQEAAKNLGFDRRIPAQKAPFNSHGQPVYFDGKTYITPDIDSHNVTDGWKMFDRKGERLGTYDSNLNRIKD</sequence>
<evidence type="ECO:0000313" key="9">
    <source>
        <dbReference type="Proteomes" id="UP000296159"/>
    </source>
</evidence>
<feature type="domain" description="VENN motif-containing" evidence="6">
    <location>
        <begin position="123"/>
        <end position="173"/>
    </location>
</feature>
<dbReference type="Gene3D" id="3.10.380.20">
    <property type="entry name" value="Novel toxin 21 (CdiA), C-terminal domain"/>
    <property type="match status" value="1"/>
</dbReference>
<gene>
    <name evidence="8" type="ORF">DDT56_21205</name>
</gene>
<dbReference type="EMBL" id="QDKH01000035">
    <property type="protein sequence ID" value="PWC10704.1"/>
    <property type="molecule type" value="Genomic_DNA"/>
</dbReference>
<dbReference type="GO" id="GO:0090729">
    <property type="term" value="F:toxin activity"/>
    <property type="evidence" value="ECO:0007669"/>
    <property type="project" value="UniProtKB-KW"/>
</dbReference>
<keyword evidence="9" id="KW-1185">Reference proteome</keyword>
<reference evidence="8 9" key="1">
    <citation type="submission" date="2018-04" db="EMBL/GenBank/DDBJ databases">
        <title>Brenneria corticis sp.nov.</title>
        <authorList>
            <person name="Li Y."/>
        </authorList>
    </citation>
    <scope>NUCLEOTIDE SEQUENCE [LARGE SCALE GENOMIC DNA]</scope>
    <source>
        <strain evidence="8 9">CFCC 11842</strain>
    </source>
</reference>
<protein>
    <submittedName>
        <fullName evidence="8">Contact-dependent inhibitor A</fullName>
    </submittedName>
</protein>
<feature type="region of interest" description="Disordered" evidence="5">
    <location>
        <begin position="292"/>
        <end position="312"/>
    </location>
</feature>
<dbReference type="Pfam" id="PF15526">
    <property type="entry name" value="Ntox21"/>
    <property type="match status" value="1"/>
</dbReference>
<evidence type="ECO:0000256" key="4">
    <source>
        <dbReference type="ARBA" id="ARBA00023026"/>
    </source>
</evidence>
<keyword evidence="4" id="KW-0843">Virulence</keyword>